<organism evidence="2 3">
    <name type="scientific">Sphaeroforma arctica JP610</name>
    <dbReference type="NCBI Taxonomy" id="667725"/>
    <lineage>
        <taxon>Eukaryota</taxon>
        <taxon>Ichthyosporea</taxon>
        <taxon>Ichthyophonida</taxon>
        <taxon>Sphaeroforma</taxon>
    </lineage>
</organism>
<gene>
    <name evidence="2" type="ORF">SARC_13270</name>
</gene>
<dbReference type="GeneID" id="25913774"/>
<proteinExistence type="predicted"/>
<feature type="chain" id="PRO_5005537934" evidence="1">
    <location>
        <begin position="27"/>
        <end position="349"/>
    </location>
</feature>
<evidence type="ECO:0000313" key="3">
    <source>
        <dbReference type="Proteomes" id="UP000054560"/>
    </source>
</evidence>
<reference evidence="2 3" key="1">
    <citation type="submission" date="2011-02" db="EMBL/GenBank/DDBJ databases">
        <title>The Genome Sequence of Sphaeroforma arctica JP610.</title>
        <authorList>
            <consortium name="The Broad Institute Genome Sequencing Platform"/>
            <person name="Russ C."/>
            <person name="Cuomo C."/>
            <person name="Young S.K."/>
            <person name="Zeng Q."/>
            <person name="Gargeya S."/>
            <person name="Alvarado L."/>
            <person name="Berlin A."/>
            <person name="Chapman S.B."/>
            <person name="Chen Z."/>
            <person name="Freedman E."/>
            <person name="Gellesch M."/>
            <person name="Goldberg J."/>
            <person name="Griggs A."/>
            <person name="Gujja S."/>
            <person name="Heilman E."/>
            <person name="Heiman D."/>
            <person name="Howarth C."/>
            <person name="Mehta T."/>
            <person name="Neiman D."/>
            <person name="Pearson M."/>
            <person name="Roberts A."/>
            <person name="Saif S."/>
            <person name="Shea T."/>
            <person name="Shenoy N."/>
            <person name="Sisk P."/>
            <person name="Stolte C."/>
            <person name="Sykes S."/>
            <person name="White J."/>
            <person name="Yandava C."/>
            <person name="Burger G."/>
            <person name="Gray M.W."/>
            <person name="Holland P.W.H."/>
            <person name="King N."/>
            <person name="Lang F.B.F."/>
            <person name="Roger A.J."/>
            <person name="Ruiz-Trillo I."/>
            <person name="Haas B."/>
            <person name="Nusbaum C."/>
            <person name="Birren B."/>
        </authorList>
    </citation>
    <scope>NUCLEOTIDE SEQUENCE [LARGE SCALE GENOMIC DNA]</scope>
    <source>
        <strain evidence="2 3">JP610</strain>
    </source>
</reference>
<dbReference type="EMBL" id="KQ244682">
    <property type="protein sequence ID" value="KNC74175.1"/>
    <property type="molecule type" value="Genomic_DNA"/>
</dbReference>
<dbReference type="AlphaFoldDB" id="A0A0L0FBQ1"/>
<protein>
    <submittedName>
        <fullName evidence="2">Uncharacterized protein</fullName>
    </submittedName>
</protein>
<accession>A0A0L0FBQ1</accession>
<keyword evidence="1" id="KW-0732">Signal</keyword>
<name>A0A0L0FBQ1_9EUKA</name>
<evidence type="ECO:0000256" key="1">
    <source>
        <dbReference type="SAM" id="SignalP"/>
    </source>
</evidence>
<evidence type="ECO:0000313" key="2">
    <source>
        <dbReference type="EMBL" id="KNC74175.1"/>
    </source>
</evidence>
<dbReference type="RefSeq" id="XP_014148077.1">
    <property type="nucleotide sequence ID" value="XM_014292602.1"/>
</dbReference>
<keyword evidence="3" id="KW-1185">Reference proteome</keyword>
<sequence>MGLGTVYVRSLLHAVTLTGAVSGTGAVFDSRETEILPRLLDSATFKLVYESPRGKIDWKYYAPSDALSREPLDCSLRWYQRHPNELCTTSHFQSEFNEDGGSETVVLEDNAVDSGTSTEVYSARTYKTAGADSYSGIAHHAFTRSTPMHIASECDDLGAIEWWLHIRASPLKSPLHSIVDPLYWITVQQRKPIIVDAQSDICTGGYVRIMKRGRLIDSEFGFDYLFSYLKGYSRVARVDVDQIDTMSWCYATQDKNDKQACAEEVLAKFPQLGVTHIVVHVCDFQSLEYLCSSAVMYGNQLALMGVVQVQLTTFEELKSTSQGQCIDPFVGIKNIYVSKGSRPMVVLPA</sequence>
<dbReference type="Proteomes" id="UP000054560">
    <property type="component" value="Unassembled WGS sequence"/>
</dbReference>
<feature type="signal peptide" evidence="1">
    <location>
        <begin position="1"/>
        <end position="26"/>
    </location>
</feature>